<dbReference type="Pfam" id="PF13358">
    <property type="entry name" value="DDE_3"/>
    <property type="match status" value="1"/>
</dbReference>
<proteinExistence type="predicted"/>
<organism evidence="2 3">
    <name type="scientific">Brotaphodocola catenula</name>
    <dbReference type="NCBI Taxonomy" id="2885361"/>
    <lineage>
        <taxon>Bacteria</taxon>
        <taxon>Bacillati</taxon>
        <taxon>Bacillota</taxon>
        <taxon>Clostridia</taxon>
        <taxon>Lachnospirales</taxon>
        <taxon>Lachnospiraceae</taxon>
        <taxon>Brotaphodocola</taxon>
    </lineage>
</organism>
<dbReference type="InterPro" id="IPR038717">
    <property type="entry name" value="Tc1-like_DDE_dom"/>
</dbReference>
<dbReference type="Proteomes" id="UP001198962">
    <property type="component" value="Unassembled WGS sequence"/>
</dbReference>
<dbReference type="NCBIfam" id="NF033545">
    <property type="entry name" value="transpos_IS630"/>
    <property type="match status" value="1"/>
</dbReference>
<sequence length="160" mass="18439">MKPWLVKEWCIPQADAEFVAKMEDVLDVYQRPYDPSRPVVCIDETNKQLILEKRVPCKPGKPEKLDSVYVRNGVADIFMISEPLAGKRETVVKQTRTAIDFAKVLRYTADELYPKAEKIILVTDNLSIHAPSSLYKAFSAEEANRLTKRFEWHYTPRHGS</sequence>
<dbReference type="AlphaFoldDB" id="A0AAE3DJ55"/>
<protein>
    <submittedName>
        <fullName evidence="2">IS630 family transposase</fullName>
    </submittedName>
</protein>
<evidence type="ECO:0000313" key="2">
    <source>
        <dbReference type="EMBL" id="MCC2165810.1"/>
    </source>
</evidence>
<evidence type="ECO:0000259" key="1">
    <source>
        <dbReference type="Pfam" id="PF13358"/>
    </source>
</evidence>
<accession>A0AAE3DJ55</accession>
<name>A0AAE3DJ55_9FIRM</name>
<keyword evidence="3" id="KW-1185">Reference proteome</keyword>
<dbReference type="EMBL" id="JAJEPU010000054">
    <property type="protein sequence ID" value="MCC2165810.1"/>
    <property type="molecule type" value="Genomic_DNA"/>
</dbReference>
<feature type="domain" description="Tc1-like transposase DDE" evidence="1">
    <location>
        <begin position="38"/>
        <end position="159"/>
    </location>
</feature>
<gene>
    <name evidence="2" type="ORF">LKD32_13180</name>
</gene>
<evidence type="ECO:0000313" key="3">
    <source>
        <dbReference type="Proteomes" id="UP001198962"/>
    </source>
</evidence>
<comment type="caution">
    <text evidence="2">The sequence shown here is derived from an EMBL/GenBank/DDBJ whole genome shotgun (WGS) entry which is preliminary data.</text>
</comment>
<reference evidence="2" key="1">
    <citation type="submission" date="2021-10" db="EMBL/GenBank/DDBJ databases">
        <title>Anaerobic single-cell dispensing facilitates the cultivation of human gut bacteria.</title>
        <authorList>
            <person name="Afrizal A."/>
        </authorList>
    </citation>
    <scope>NUCLEOTIDE SEQUENCE</scope>
    <source>
        <strain evidence="2">CLA-AA-H274</strain>
    </source>
</reference>
<dbReference type="InterPro" id="IPR047655">
    <property type="entry name" value="Transpos_IS630-like"/>
</dbReference>